<organism evidence="2 3">
    <name type="scientific">Lachnoclostridium phytofermentans (strain ATCC 700394 / DSM 18823 / ISDg)</name>
    <name type="common">Clostridium phytofermentans</name>
    <dbReference type="NCBI Taxonomy" id="357809"/>
    <lineage>
        <taxon>Bacteria</taxon>
        <taxon>Bacillati</taxon>
        <taxon>Bacillota</taxon>
        <taxon>Clostridia</taxon>
        <taxon>Lachnospirales</taxon>
        <taxon>Lachnospiraceae</taxon>
    </lineage>
</organism>
<evidence type="ECO:0008006" key="4">
    <source>
        <dbReference type="Google" id="ProtNLM"/>
    </source>
</evidence>
<keyword evidence="1" id="KW-0812">Transmembrane</keyword>
<keyword evidence="1" id="KW-0472">Membrane</keyword>
<dbReference type="KEGG" id="cpy:Cphy_1351"/>
<sequence>MILIRVQYACHEVLITEINTNDDNPLVCNESSENRKGSAVMNNKIDKFSEMLAASKLSELIHKKEDPIEKKKHTLIFVLAIVGAIAAIAGIAYAVYKFMTPDYLEDFEDDFDDEFDDDFECDCCDCADEAETTEE</sequence>
<dbReference type="HOGENOM" id="CLU_1882153_0_0_9"/>
<evidence type="ECO:0000313" key="2">
    <source>
        <dbReference type="EMBL" id="ABX41727.1"/>
    </source>
</evidence>
<feature type="transmembrane region" description="Helical" evidence="1">
    <location>
        <begin position="74"/>
        <end position="96"/>
    </location>
</feature>
<dbReference type="STRING" id="357809.Cphy_1351"/>
<reference evidence="3" key="1">
    <citation type="submission" date="2007-11" db="EMBL/GenBank/DDBJ databases">
        <title>Complete genome sequence of Clostridium phytofermentans ISDg.</title>
        <authorList>
            <person name="Leschine S.B."/>
            <person name="Warnick T.A."/>
            <person name="Blanchard J.L."/>
            <person name="Schnell D.J."/>
            <person name="Petit E.L."/>
            <person name="LaTouf W.G."/>
            <person name="Copeland A."/>
            <person name="Lucas S."/>
            <person name="Lapidus A."/>
            <person name="Barry K."/>
            <person name="Glavina del Rio T."/>
            <person name="Dalin E."/>
            <person name="Tice H."/>
            <person name="Pitluck S."/>
            <person name="Kiss H."/>
            <person name="Brettin T."/>
            <person name="Bruce D."/>
            <person name="Detter J.C."/>
            <person name="Han C."/>
            <person name="Kuske C."/>
            <person name="Schmutz J."/>
            <person name="Larimer F."/>
            <person name="Land M."/>
            <person name="Hauser L."/>
            <person name="Kyrpides N."/>
            <person name="Kim E.A."/>
            <person name="Richardson P."/>
        </authorList>
    </citation>
    <scope>NUCLEOTIDE SEQUENCE [LARGE SCALE GENOMIC DNA]</scope>
    <source>
        <strain evidence="3">ATCC 700394 / DSM 18823 / ISDg</strain>
    </source>
</reference>
<evidence type="ECO:0000313" key="3">
    <source>
        <dbReference type="Proteomes" id="UP000000370"/>
    </source>
</evidence>
<keyword evidence="1" id="KW-1133">Transmembrane helix</keyword>
<name>A9KP65_LACP7</name>
<dbReference type="AlphaFoldDB" id="A9KP65"/>
<protein>
    <recommendedName>
        <fullName evidence="4">DUF4366 domain-containing protein</fullName>
    </recommendedName>
</protein>
<keyword evidence="3" id="KW-1185">Reference proteome</keyword>
<dbReference type="Proteomes" id="UP000000370">
    <property type="component" value="Chromosome"/>
</dbReference>
<dbReference type="EMBL" id="CP000885">
    <property type="protein sequence ID" value="ABX41727.1"/>
    <property type="molecule type" value="Genomic_DNA"/>
</dbReference>
<gene>
    <name evidence="2" type="ordered locus">Cphy_1351</name>
</gene>
<proteinExistence type="predicted"/>
<dbReference type="eggNOG" id="ENOG5032ZDT">
    <property type="taxonomic scope" value="Bacteria"/>
</dbReference>
<accession>A9KP65</accession>
<evidence type="ECO:0000256" key="1">
    <source>
        <dbReference type="SAM" id="Phobius"/>
    </source>
</evidence>